<name>A0A368BY21_9GAMM</name>
<evidence type="ECO:0000256" key="2">
    <source>
        <dbReference type="ARBA" id="ARBA00022448"/>
    </source>
</evidence>
<feature type="transmembrane region" description="Helical" evidence="6">
    <location>
        <begin position="212"/>
        <end position="238"/>
    </location>
</feature>
<feature type="transmembrane region" description="Helical" evidence="6">
    <location>
        <begin position="425"/>
        <end position="444"/>
    </location>
</feature>
<feature type="transmembrane region" description="Helical" evidence="6">
    <location>
        <begin position="145"/>
        <end position="165"/>
    </location>
</feature>
<dbReference type="SUPFAM" id="SSF161070">
    <property type="entry name" value="SNF-like"/>
    <property type="match status" value="1"/>
</dbReference>
<dbReference type="GO" id="GO:0016020">
    <property type="term" value="C:membrane"/>
    <property type="evidence" value="ECO:0007669"/>
    <property type="project" value="UniProtKB-SubCell"/>
</dbReference>
<feature type="transmembrane region" description="Helical" evidence="6">
    <location>
        <begin position="98"/>
        <end position="125"/>
    </location>
</feature>
<protein>
    <submittedName>
        <fullName evidence="7">Sodium-dependent transporter</fullName>
    </submittedName>
</protein>
<keyword evidence="2" id="KW-0813">Transport</keyword>
<dbReference type="AlphaFoldDB" id="A0A368BY21"/>
<organism evidence="7 8">
    <name type="scientific">SAR86 cluster bacterium</name>
    <dbReference type="NCBI Taxonomy" id="2030880"/>
    <lineage>
        <taxon>Bacteria</taxon>
        <taxon>Pseudomonadati</taxon>
        <taxon>Pseudomonadota</taxon>
        <taxon>Gammaproteobacteria</taxon>
        <taxon>SAR86 cluster</taxon>
    </lineage>
</organism>
<evidence type="ECO:0000256" key="4">
    <source>
        <dbReference type="ARBA" id="ARBA00022989"/>
    </source>
</evidence>
<keyword evidence="3 6" id="KW-0812">Transmembrane</keyword>
<feature type="transmembrane region" description="Helical" evidence="6">
    <location>
        <begin position="43"/>
        <end position="65"/>
    </location>
</feature>
<dbReference type="InterPro" id="IPR047218">
    <property type="entry name" value="YocR/YhdH-like"/>
</dbReference>
<feature type="transmembrane region" description="Helical" evidence="6">
    <location>
        <begin position="259"/>
        <end position="278"/>
    </location>
</feature>
<dbReference type="PANTHER" id="PTHR42948:SF1">
    <property type="entry name" value="TRANSPORTER"/>
    <property type="match status" value="1"/>
</dbReference>
<evidence type="ECO:0000256" key="6">
    <source>
        <dbReference type="SAM" id="Phobius"/>
    </source>
</evidence>
<gene>
    <name evidence="7" type="ORF">DBW96_01030</name>
</gene>
<evidence type="ECO:0000256" key="1">
    <source>
        <dbReference type="ARBA" id="ARBA00004141"/>
    </source>
</evidence>
<evidence type="ECO:0000256" key="5">
    <source>
        <dbReference type="ARBA" id="ARBA00023136"/>
    </source>
</evidence>
<feature type="transmembrane region" description="Helical" evidence="6">
    <location>
        <begin position="172"/>
        <end position="192"/>
    </location>
</feature>
<evidence type="ECO:0000313" key="7">
    <source>
        <dbReference type="EMBL" id="RCL42229.1"/>
    </source>
</evidence>
<sequence>MNKNTITWIGKWTFILAAAGSAVGLGNIWGFPYKAGTNGGGAFVLIYLGCILMIGLPIMMAEIIIGRRARKSPVNAMKNGAIESGVSPKWQIVGWGGLLSGILILSFYSVLAGICLNYIGISAGANSAMSSVEEFSQATASAANLLFWHTVFISLNIFIIAYGVISGIERVINFMMPVLFILIIIMVLNAMINGDFMRGLSFMFAPDFSQVTPATFLSAMGQAFFSLSLGMGSIMCYGSYMPDDENIFKTSMTVAGLDTLIAVMAGLAIFPIIFAYGLDAASGPNLVFVSMLSAFSDMPFGNLLGPIFFILLSIAALSSSISLLEPSVAYFDEEKIVSRPVAAISLGFIAWFLGIGSLLSFNLWSEKTFIAGFDFLGSMDFITNQLLMPLGGMFVAIFAGWFLSSKIVVEELSIGQEKIFNIWKFFIKFVSPVLVAAVFINQLIPFFQNLLS</sequence>
<proteinExistence type="predicted"/>
<dbReference type="InterPro" id="IPR037272">
    <property type="entry name" value="SNS_sf"/>
</dbReference>
<feature type="transmembrane region" description="Helical" evidence="6">
    <location>
        <begin position="12"/>
        <end position="31"/>
    </location>
</feature>
<accession>A0A368BY21</accession>
<keyword evidence="4 6" id="KW-1133">Transmembrane helix</keyword>
<dbReference type="Pfam" id="PF00209">
    <property type="entry name" value="SNF"/>
    <property type="match status" value="2"/>
</dbReference>
<keyword evidence="5 6" id="KW-0472">Membrane</keyword>
<evidence type="ECO:0000256" key="3">
    <source>
        <dbReference type="ARBA" id="ARBA00022692"/>
    </source>
</evidence>
<feature type="transmembrane region" description="Helical" evidence="6">
    <location>
        <begin position="381"/>
        <end position="404"/>
    </location>
</feature>
<dbReference type="NCBIfam" id="NF037979">
    <property type="entry name" value="Na_transp"/>
    <property type="match status" value="1"/>
</dbReference>
<reference evidence="7 8" key="1">
    <citation type="journal article" date="2018" name="Microbiome">
        <title>Fine metagenomic profile of the Mediterranean stratified and mixed water columns revealed by assembly and recruitment.</title>
        <authorList>
            <person name="Haro-Moreno J.M."/>
            <person name="Lopez-Perez M."/>
            <person name="De La Torre J.R."/>
            <person name="Picazo A."/>
            <person name="Camacho A."/>
            <person name="Rodriguez-Valera F."/>
        </authorList>
    </citation>
    <scope>NUCLEOTIDE SEQUENCE [LARGE SCALE GENOMIC DNA]</scope>
    <source>
        <strain evidence="7">MED-G82</strain>
    </source>
</reference>
<dbReference type="Proteomes" id="UP000253307">
    <property type="component" value="Unassembled WGS sequence"/>
</dbReference>
<dbReference type="CDD" id="cd10336">
    <property type="entry name" value="SLC6sbd_Tyt1-Like"/>
    <property type="match status" value="1"/>
</dbReference>
<dbReference type="PANTHER" id="PTHR42948">
    <property type="entry name" value="TRANSPORTER"/>
    <property type="match status" value="1"/>
</dbReference>
<dbReference type="PRINTS" id="PR00176">
    <property type="entry name" value="NANEUSMPORT"/>
</dbReference>
<feature type="transmembrane region" description="Helical" evidence="6">
    <location>
        <begin position="298"/>
        <end position="324"/>
    </location>
</feature>
<comment type="caution">
    <text evidence="7">The sequence shown here is derived from an EMBL/GenBank/DDBJ whole genome shotgun (WGS) entry which is preliminary data.</text>
</comment>
<feature type="transmembrane region" description="Helical" evidence="6">
    <location>
        <begin position="336"/>
        <end position="361"/>
    </location>
</feature>
<comment type="subcellular location">
    <subcellularLocation>
        <location evidence="1">Membrane</location>
        <topology evidence="1">Multi-pass membrane protein</topology>
    </subcellularLocation>
</comment>
<evidence type="ECO:0000313" key="8">
    <source>
        <dbReference type="Proteomes" id="UP000253307"/>
    </source>
</evidence>
<dbReference type="EMBL" id="QOPE01000005">
    <property type="protein sequence ID" value="RCL42229.1"/>
    <property type="molecule type" value="Genomic_DNA"/>
</dbReference>
<dbReference type="InterPro" id="IPR000175">
    <property type="entry name" value="Na/ntran_symport"/>
</dbReference>
<dbReference type="PROSITE" id="PS50267">
    <property type="entry name" value="NA_NEUROTRAN_SYMP_3"/>
    <property type="match status" value="1"/>
</dbReference>